<keyword evidence="3" id="KW-0731">Sigma factor</keyword>
<evidence type="ECO:0000259" key="6">
    <source>
        <dbReference type="Pfam" id="PF04542"/>
    </source>
</evidence>
<dbReference type="PANTHER" id="PTHR43133">
    <property type="entry name" value="RNA POLYMERASE ECF-TYPE SIGMA FACTO"/>
    <property type="match status" value="1"/>
</dbReference>
<keyword evidence="2" id="KW-0805">Transcription regulation</keyword>
<evidence type="ECO:0000256" key="1">
    <source>
        <dbReference type="ARBA" id="ARBA00010641"/>
    </source>
</evidence>
<dbReference type="NCBIfam" id="TIGR02937">
    <property type="entry name" value="sigma70-ECF"/>
    <property type="match status" value="1"/>
</dbReference>
<comment type="similarity">
    <text evidence="1">Belongs to the sigma-70 factor family. ECF subfamily.</text>
</comment>
<dbReference type="AlphaFoldDB" id="A0A840QFH4"/>
<dbReference type="EMBL" id="JACHIW010000002">
    <property type="protein sequence ID" value="MBB5159186.1"/>
    <property type="molecule type" value="Genomic_DNA"/>
</dbReference>
<dbReference type="InterPro" id="IPR036388">
    <property type="entry name" value="WH-like_DNA-bd_sf"/>
</dbReference>
<dbReference type="InterPro" id="IPR039425">
    <property type="entry name" value="RNA_pol_sigma-70-like"/>
</dbReference>
<dbReference type="Proteomes" id="UP000584374">
    <property type="component" value="Unassembled WGS sequence"/>
</dbReference>
<feature type="domain" description="RNA polymerase sigma-70 region 4" evidence="7">
    <location>
        <begin position="120"/>
        <end position="168"/>
    </location>
</feature>
<dbReference type="Gene3D" id="1.10.1740.10">
    <property type="match status" value="1"/>
</dbReference>
<gene>
    <name evidence="8" type="ORF">BJ970_006785</name>
</gene>
<protein>
    <submittedName>
        <fullName evidence="8">RNA polymerase sigma-70 factor (ECF subfamily)</fullName>
    </submittedName>
</protein>
<evidence type="ECO:0000256" key="2">
    <source>
        <dbReference type="ARBA" id="ARBA00023015"/>
    </source>
</evidence>
<evidence type="ECO:0000256" key="3">
    <source>
        <dbReference type="ARBA" id="ARBA00023082"/>
    </source>
</evidence>
<dbReference type="InterPro" id="IPR007627">
    <property type="entry name" value="RNA_pol_sigma70_r2"/>
</dbReference>
<dbReference type="GO" id="GO:0003677">
    <property type="term" value="F:DNA binding"/>
    <property type="evidence" value="ECO:0007669"/>
    <property type="project" value="UniProtKB-KW"/>
</dbReference>
<comment type="caution">
    <text evidence="8">The sequence shown here is derived from an EMBL/GenBank/DDBJ whole genome shotgun (WGS) entry which is preliminary data.</text>
</comment>
<keyword evidence="5" id="KW-0804">Transcription</keyword>
<evidence type="ECO:0000256" key="4">
    <source>
        <dbReference type="ARBA" id="ARBA00023125"/>
    </source>
</evidence>
<keyword evidence="4" id="KW-0238">DNA-binding</keyword>
<evidence type="ECO:0000259" key="7">
    <source>
        <dbReference type="Pfam" id="PF04545"/>
    </source>
</evidence>
<accession>A0A840QFH4</accession>
<dbReference type="InterPro" id="IPR014284">
    <property type="entry name" value="RNA_pol_sigma-70_dom"/>
</dbReference>
<dbReference type="SUPFAM" id="SSF88946">
    <property type="entry name" value="Sigma2 domain of RNA polymerase sigma factors"/>
    <property type="match status" value="1"/>
</dbReference>
<evidence type="ECO:0000313" key="9">
    <source>
        <dbReference type="Proteomes" id="UP000584374"/>
    </source>
</evidence>
<keyword evidence="9" id="KW-1185">Reference proteome</keyword>
<dbReference type="InterPro" id="IPR013325">
    <property type="entry name" value="RNA_pol_sigma_r2"/>
</dbReference>
<name>A0A840QFH4_9PSEU</name>
<dbReference type="Pfam" id="PF04545">
    <property type="entry name" value="Sigma70_r4"/>
    <property type="match status" value="1"/>
</dbReference>
<dbReference type="GO" id="GO:0016987">
    <property type="term" value="F:sigma factor activity"/>
    <property type="evidence" value="ECO:0007669"/>
    <property type="project" value="UniProtKB-KW"/>
</dbReference>
<evidence type="ECO:0000313" key="8">
    <source>
        <dbReference type="EMBL" id="MBB5159186.1"/>
    </source>
</evidence>
<dbReference type="PANTHER" id="PTHR43133:SF52">
    <property type="entry name" value="ECF RNA POLYMERASE SIGMA FACTOR SIGL"/>
    <property type="match status" value="1"/>
</dbReference>
<dbReference type="NCBIfam" id="NF007227">
    <property type="entry name" value="PRK09645.1"/>
    <property type="match status" value="1"/>
</dbReference>
<organism evidence="8 9">
    <name type="scientific">Saccharopolyspora phatthalungensis</name>
    <dbReference type="NCBI Taxonomy" id="664693"/>
    <lineage>
        <taxon>Bacteria</taxon>
        <taxon>Bacillati</taxon>
        <taxon>Actinomycetota</taxon>
        <taxon>Actinomycetes</taxon>
        <taxon>Pseudonocardiales</taxon>
        <taxon>Pseudonocardiaceae</taxon>
        <taxon>Saccharopolyspora</taxon>
    </lineage>
</organism>
<dbReference type="SUPFAM" id="SSF88659">
    <property type="entry name" value="Sigma3 and sigma4 domains of RNA polymerase sigma factors"/>
    <property type="match status" value="1"/>
</dbReference>
<dbReference type="CDD" id="cd06171">
    <property type="entry name" value="Sigma70_r4"/>
    <property type="match status" value="1"/>
</dbReference>
<evidence type="ECO:0000256" key="5">
    <source>
        <dbReference type="ARBA" id="ARBA00023163"/>
    </source>
</evidence>
<dbReference type="Gene3D" id="1.10.10.10">
    <property type="entry name" value="Winged helix-like DNA-binding domain superfamily/Winged helix DNA-binding domain"/>
    <property type="match status" value="1"/>
</dbReference>
<dbReference type="InterPro" id="IPR007630">
    <property type="entry name" value="RNA_pol_sigma70_r4"/>
</dbReference>
<feature type="domain" description="RNA polymerase sigma-70 region 2" evidence="6">
    <location>
        <begin position="21"/>
        <end position="88"/>
    </location>
</feature>
<proteinExistence type="inferred from homology"/>
<dbReference type="InterPro" id="IPR013324">
    <property type="entry name" value="RNA_pol_sigma_r3/r4-like"/>
</dbReference>
<dbReference type="GO" id="GO:0006352">
    <property type="term" value="P:DNA-templated transcription initiation"/>
    <property type="evidence" value="ECO:0007669"/>
    <property type="project" value="InterPro"/>
</dbReference>
<sequence>MARLRSHPIQTAGDDALIRSLFAEHGRALLAYATRLTGDRAAAEDVVQETLLRAWRNPGAMVNGKGSVRGWLLTVARNIVIDRSRAKSARPAEVAENPTAPPTVRDHADTVVDSMVVTEALNGLSDSHRDVLVQIYFRGLSVAEAARELAIPPGTVKSRTYHALRALRDAFGGGQLATEEVAG</sequence>
<dbReference type="RefSeq" id="WP_184731439.1">
    <property type="nucleotide sequence ID" value="NZ_JACHIW010000002.1"/>
</dbReference>
<reference evidence="8 9" key="1">
    <citation type="submission" date="2020-08" db="EMBL/GenBank/DDBJ databases">
        <title>Sequencing the genomes of 1000 actinobacteria strains.</title>
        <authorList>
            <person name="Klenk H.-P."/>
        </authorList>
    </citation>
    <scope>NUCLEOTIDE SEQUENCE [LARGE SCALE GENOMIC DNA]</scope>
    <source>
        <strain evidence="8 9">DSM 45584</strain>
    </source>
</reference>
<dbReference type="Pfam" id="PF04542">
    <property type="entry name" value="Sigma70_r2"/>
    <property type="match status" value="1"/>
</dbReference>